<reference evidence="13 14" key="1">
    <citation type="journal article" date="2020" name="bioRxiv">
        <title>Whole genome comparisons of ergot fungi reveals the divergence and evolution of species within the genus Claviceps are the result of varying mechanisms driving genome evolution and host range expansion.</title>
        <authorList>
            <person name="Wyka S.A."/>
            <person name="Mondo S.J."/>
            <person name="Liu M."/>
            <person name="Dettman J."/>
            <person name="Nalam V."/>
            <person name="Broders K.D."/>
        </authorList>
    </citation>
    <scope>NUCLEOTIDE SEQUENCE [LARGE SCALE GENOMIC DNA]</scope>
    <source>
        <strain evidence="13 14">Clav52</strain>
    </source>
</reference>
<evidence type="ECO:0000313" key="14">
    <source>
        <dbReference type="Proteomes" id="UP000707071"/>
    </source>
</evidence>
<feature type="region of interest" description="Disordered" evidence="11">
    <location>
        <begin position="524"/>
        <end position="621"/>
    </location>
</feature>
<protein>
    <recommendedName>
        <fullName evidence="10">Palmitoyltransferase</fullName>
        <ecNumber evidence="10">2.3.1.225</ecNumber>
    </recommendedName>
</protein>
<evidence type="ECO:0000256" key="11">
    <source>
        <dbReference type="SAM" id="MobiDB-lite"/>
    </source>
</evidence>
<evidence type="ECO:0000259" key="12">
    <source>
        <dbReference type="Pfam" id="PF01529"/>
    </source>
</evidence>
<feature type="compositionally biased region" description="Low complexity" evidence="11">
    <location>
        <begin position="531"/>
        <end position="552"/>
    </location>
</feature>
<evidence type="ECO:0000256" key="5">
    <source>
        <dbReference type="ARBA" id="ARBA00023136"/>
    </source>
</evidence>
<feature type="compositionally biased region" description="Polar residues" evidence="11">
    <location>
        <begin position="596"/>
        <end position="611"/>
    </location>
</feature>
<evidence type="ECO:0000256" key="8">
    <source>
        <dbReference type="ARBA" id="ARBA00023315"/>
    </source>
</evidence>
<feature type="domain" description="Palmitoyltransferase DHHC" evidence="12">
    <location>
        <begin position="151"/>
        <end position="277"/>
    </location>
</feature>
<keyword evidence="3 10" id="KW-0812">Transmembrane</keyword>
<comment type="domain">
    <text evidence="10">The DHHC domain is required for palmitoyltransferase activity.</text>
</comment>
<comment type="catalytic activity">
    <reaction evidence="9 10">
        <text>L-cysteinyl-[protein] + hexadecanoyl-CoA = S-hexadecanoyl-L-cysteinyl-[protein] + CoA</text>
        <dbReference type="Rhea" id="RHEA:36683"/>
        <dbReference type="Rhea" id="RHEA-COMP:10131"/>
        <dbReference type="Rhea" id="RHEA-COMP:11032"/>
        <dbReference type="ChEBI" id="CHEBI:29950"/>
        <dbReference type="ChEBI" id="CHEBI:57287"/>
        <dbReference type="ChEBI" id="CHEBI:57379"/>
        <dbReference type="ChEBI" id="CHEBI:74151"/>
        <dbReference type="EC" id="2.3.1.225"/>
    </reaction>
</comment>
<dbReference type="Pfam" id="PF01529">
    <property type="entry name" value="DHHC"/>
    <property type="match status" value="1"/>
</dbReference>
<dbReference type="AlphaFoldDB" id="A0A9P7U3E3"/>
<evidence type="ECO:0000256" key="2">
    <source>
        <dbReference type="ARBA" id="ARBA00022679"/>
    </source>
</evidence>
<evidence type="ECO:0000256" key="6">
    <source>
        <dbReference type="ARBA" id="ARBA00023139"/>
    </source>
</evidence>
<keyword evidence="14" id="KW-1185">Reference proteome</keyword>
<sequence length="621" mass="69335">MGQSAFCIAIIRLPNVYSPGHRRRPEAAALDDLDLDQLPSSQGTTMSRRCARTIERSCCALARSTPLIFVYGLTTWAVWVVVEIGMKAPERSWLGSGSSAIGLALYGLLNWSYTTAVFTDPGSTTNRDGYGALPMAQSQPPTTSFTVKSTGETRFCKKCQARKPDRAHHCSTCRRCVLKMDHHCPWLATCIGLRNHKSFLLFLLYTTLFCVYAFAVSGSWVWSEVIQEEVQQFENMLPVNFVVLSVLSGIIGLVVGIFTGWHVMLACKGQTTIECLEKTRYLSPLRQPYRAAHNPANHVPQAAQSFMDFHTNVLPGVTRPEEGEERRSSRDYQPQRSYEGPRAVQQTYEERERQQRRLRYEEYLDEQDSSKLPNAFDLGWKSNLLHLLGPNRWLWALPICNTTGDGWSWEPSPKWLEVRKRIQIEREEQRAREINAGWGSDDTFTPTPSPYSPQQPLYNGSATNIGAARKLPSKADRVLGRDPSFYADGPQRSLKMQRLSSHGKSLEKDLLDTDYDDDEVVEHATETDGFTTTATTATSTSTSASTSTSSRSTSHRNKSTEGEEDTTRPSRPLDVPVSNGKGWPRRGASGMLREGTATQQRDGEAGSSSRGSPVLQDEGVD</sequence>
<evidence type="ECO:0000313" key="13">
    <source>
        <dbReference type="EMBL" id="KAG6300620.1"/>
    </source>
</evidence>
<evidence type="ECO:0000256" key="4">
    <source>
        <dbReference type="ARBA" id="ARBA00022989"/>
    </source>
</evidence>
<dbReference type="GO" id="GO:0019706">
    <property type="term" value="F:protein-cysteine S-palmitoyltransferase activity"/>
    <property type="evidence" value="ECO:0007669"/>
    <property type="project" value="UniProtKB-EC"/>
</dbReference>
<evidence type="ECO:0000256" key="1">
    <source>
        <dbReference type="ARBA" id="ARBA00004141"/>
    </source>
</evidence>
<evidence type="ECO:0000256" key="10">
    <source>
        <dbReference type="RuleBase" id="RU079119"/>
    </source>
</evidence>
<evidence type="ECO:0000256" key="9">
    <source>
        <dbReference type="ARBA" id="ARBA00048048"/>
    </source>
</evidence>
<feature type="transmembrane region" description="Helical" evidence="10">
    <location>
        <begin position="66"/>
        <end position="86"/>
    </location>
</feature>
<organism evidence="13 14">
    <name type="scientific">Claviceps aff. purpurea</name>
    <dbReference type="NCBI Taxonomy" id="1967640"/>
    <lineage>
        <taxon>Eukaryota</taxon>
        <taxon>Fungi</taxon>
        <taxon>Dikarya</taxon>
        <taxon>Ascomycota</taxon>
        <taxon>Pezizomycotina</taxon>
        <taxon>Sordariomycetes</taxon>
        <taxon>Hypocreomycetidae</taxon>
        <taxon>Hypocreales</taxon>
        <taxon>Clavicipitaceae</taxon>
        <taxon>Claviceps</taxon>
    </lineage>
</organism>
<evidence type="ECO:0000256" key="7">
    <source>
        <dbReference type="ARBA" id="ARBA00023288"/>
    </source>
</evidence>
<dbReference type="InterPro" id="IPR039859">
    <property type="entry name" value="PFA4/ZDH16/20/ERF2-like"/>
</dbReference>
<comment type="subcellular location">
    <subcellularLocation>
        <location evidence="1">Membrane</location>
        <topology evidence="1">Multi-pass membrane protein</topology>
    </subcellularLocation>
</comment>
<dbReference type="PROSITE" id="PS50216">
    <property type="entry name" value="DHHC"/>
    <property type="match status" value="1"/>
</dbReference>
<dbReference type="PANTHER" id="PTHR12246">
    <property type="entry name" value="PALMITOYLTRANSFERASE ZDHHC16"/>
    <property type="match status" value="1"/>
</dbReference>
<keyword evidence="5 10" id="KW-0472">Membrane</keyword>
<proteinExistence type="inferred from homology"/>
<accession>A0A9P7U3E3</accession>
<dbReference type="EMBL" id="SRRH01000061">
    <property type="protein sequence ID" value="KAG6300620.1"/>
    <property type="molecule type" value="Genomic_DNA"/>
</dbReference>
<keyword evidence="7" id="KW-0449">Lipoprotein</keyword>
<comment type="caution">
    <text evidence="13">The sequence shown here is derived from an EMBL/GenBank/DDBJ whole genome shotgun (WGS) entry which is preliminary data.</text>
</comment>
<keyword evidence="8 10" id="KW-0012">Acyltransferase</keyword>
<comment type="similarity">
    <text evidence="10">Belongs to the DHHC palmitoyltransferase family.</text>
</comment>
<keyword evidence="2 10" id="KW-0808">Transferase</keyword>
<dbReference type="InterPro" id="IPR001594">
    <property type="entry name" value="Palmitoyltrfase_DHHC"/>
</dbReference>
<evidence type="ECO:0000256" key="3">
    <source>
        <dbReference type="ARBA" id="ARBA00022692"/>
    </source>
</evidence>
<keyword evidence="4 10" id="KW-1133">Transmembrane helix</keyword>
<dbReference type="Proteomes" id="UP000707071">
    <property type="component" value="Unassembled WGS sequence"/>
</dbReference>
<name>A0A9P7U3E3_9HYPO</name>
<dbReference type="EC" id="2.3.1.225" evidence="10"/>
<feature type="region of interest" description="Disordered" evidence="11">
    <location>
        <begin position="316"/>
        <end position="351"/>
    </location>
</feature>
<dbReference type="GO" id="GO:0016020">
    <property type="term" value="C:membrane"/>
    <property type="evidence" value="ECO:0007669"/>
    <property type="project" value="UniProtKB-SubCell"/>
</dbReference>
<feature type="compositionally biased region" description="Basic and acidic residues" evidence="11">
    <location>
        <begin position="558"/>
        <end position="568"/>
    </location>
</feature>
<feature type="transmembrane region" description="Helical" evidence="10">
    <location>
        <begin position="199"/>
        <end position="221"/>
    </location>
</feature>
<feature type="transmembrane region" description="Helical" evidence="10">
    <location>
        <begin position="241"/>
        <end position="261"/>
    </location>
</feature>
<gene>
    <name evidence="13" type="ORF">E4U09_006610</name>
</gene>
<feature type="region of interest" description="Disordered" evidence="11">
    <location>
        <begin position="432"/>
        <end position="501"/>
    </location>
</feature>
<feature type="compositionally biased region" description="Basic and acidic residues" evidence="11">
    <location>
        <begin position="319"/>
        <end position="330"/>
    </location>
</feature>
<feature type="transmembrane region" description="Helical" evidence="10">
    <location>
        <begin position="92"/>
        <end position="109"/>
    </location>
</feature>
<keyword evidence="6" id="KW-0564">Palmitate</keyword>